<sequence length="86" mass="10337">MRRFSKMRNTWLKCNTNISTERMKQHIFHSPCSNLSFSKPRNSKDRENVNPPNNQFFPINRSLETDSIPHRKQQQNCLVRLKPLHM</sequence>
<dbReference type="Proteomes" id="UP001054837">
    <property type="component" value="Unassembled WGS sequence"/>
</dbReference>
<protein>
    <submittedName>
        <fullName evidence="2">Uncharacterized protein</fullName>
    </submittedName>
</protein>
<comment type="caution">
    <text evidence="2">The sequence shown here is derived from an EMBL/GenBank/DDBJ whole genome shotgun (WGS) entry which is preliminary data.</text>
</comment>
<dbReference type="EMBL" id="BPLQ01003677">
    <property type="protein sequence ID" value="GIY02439.1"/>
    <property type="molecule type" value="Genomic_DNA"/>
</dbReference>
<organism evidence="2 3">
    <name type="scientific">Caerostris darwini</name>
    <dbReference type="NCBI Taxonomy" id="1538125"/>
    <lineage>
        <taxon>Eukaryota</taxon>
        <taxon>Metazoa</taxon>
        <taxon>Ecdysozoa</taxon>
        <taxon>Arthropoda</taxon>
        <taxon>Chelicerata</taxon>
        <taxon>Arachnida</taxon>
        <taxon>Araneae</taxon>
        <taxon>Araneomorphae</taxon>
        <taxon>Entelegynae</taxon>
        <taxon>Araneoidea</taxon>
        <taxon>Araneidae</taxon>
        <taxon>Caerostris</taxon>
    </lineage>
</organism>
<dbReference type="AlphaFoldDB" id="A0AAV4Q1X4"/>
<evidence type="ECO:0000313" key="2">
    <source>
        <dbReference type="EMBL" id="GIY02439.1"/>
    </source>
</evidence>
<evidence type="ECO:0000313" key="3">
    <source>
        <dbReference type="Proteomes" id="UP001054837"/>
    </source>
</evidence>
<reference evidence="2 3" key="1">
    <citation type="submission" date="2021-06" db="EMBL/GenBank/DDBJ databases">
        <title>Caerostris darwini draft genome.</title>
        <authorList>
            <person name="Kono N."/>
            <person name="Arakawa K."/>
        </authorList>
    </citation>
    <scope>NUCLEOTIDE SEQUENCE [LARGE SCALE GENOMIC DNA]</scope>
</reference>
<accession>A0AAV4Q1X4</accession>
<gene>
    <name evidence="2" type="ORF">CDAR_477801</name>
</gene>
<feature type="region of interest" description="Disordered" evidence="1">
    <location>
        <begin position="35"/>
        <end position="58"/>
    </location>
</feature>
<name>A0AAV4Q1X4_9ARAC</name>
<evidence type="ECO:0000256" key="1">
    <source>
        <dbReference type="SAM" id="MobiDB-lite"/>
    </source>
</evidence>
<proteinExistence type="predicted"/>
<keyword evidence="3" id="KW-1185">Reference proteome</keyword>